<keyword evidence="1" id="KW-0472">Membrane</keyword>
<keyword evidence="1" id="KW-1133">Transmembrane helix</keyword>
<dbReference type="PROSITE" id="PS51257">
    <property type="entry name" value="PROKAR_LIPOPROTEIN"/>
    <property type="match status" value="1"/>
</dbReference>
<protein>
    <recommendedName>
        <fullName evidence="4">5-bromo-4-chloroindolyl phosphate hydrolysis protein</fullName>
    </recommendedName>
</protein>
<dbReference type="AlphaFoldDB" id="A0A1M7LQS0"/>
<dbReference type="EMBL" id="FRCT01000015">
    <property type="protein sequence ID" value="SHM80541.1"/>
    <property type="molecule type" value="Genomic_DNA"/>
</dbReference>
<proteinExistence type="predicted"/>
<keyword evidence="1" id="KW-0812">Transmembrane</keyword>
<organism evidence="2 3">
    <name type="scientific">Ruminococcus flavefaciens</name>
    <dbReference type="NCBI Taxonomy" id="1265"/>
    <lineage>
        <taxon>Bacteria</taxon>
        <taxon>Bacillati</taxon>
        <taxon>Bacillota</taxon>
        <taxon>Clostridia</taxon>
        <taxon>Eubacteriales</taxon>
        <taxon>Oscillospiraceae</taxon>
        <taxon>Ruminococcus</taxon>
    </lineage>
</organism>
<evidence type="ECO:0000313" key="2">
    <source>
        <dbReference type="EMBL" id="SHM80541.1"/>
    </source>
</evidence>
<reference evidence="2 3" key="1">
    <citation type="submission" date="2016-11" db="EMBL/GenBank/DDBJ databases">
        <authorList>
            <person name="Jaros S."/>
            <person name="Januszkiewicz K."/>
            <person name="Wedrychowicz H."/>
        </authorList>
    </citation>
    <scope>NUCLEOTIDE SEQUENCE [LARGE SCALE GENOMIC DNA]</scope>
    <source>
        <strain evidence="2 3">Y1</strain>
    </source>
</reference>
<feature type="transmembrane region" description="Helical" evidence="1">
    <location>
        <begin position="7"/>
        <end position="25"/>
    </location>
</feature>
<name>A0A1M7LQS0_RUMFL</name>
<evidence type="ECO:0000313" key="3">
    <source>
        <dbReference type="Proteomes" id="UP000184394"/>
    </source>
</evidence>
<dbReference type="Proteomes" id="UP000184394">
    <property type="component" value="Unassembled WGS sequence"/>
</dbReference>
<dbReference type="RefSeq" id="WP_072952017.1">
    <property type="nucleotide sequence ID" value="NZ_FRCT01000015.1"/>
</dbReference>
<sequence>MKKYLGQIIFNVIVAVIAVLLFGCTDLLDNAVLSIIAIIATVALLSWGNYYFIKAASLGRKAFQRAYIIDEHTFESLNQPEDYIAVMKDLKDYAPCRHDASKLVEQWEVFQKKSATLETISGGAGVYELVNQDIQSVMLSNMLLFMKRTAIIQSASRNGELNIHKDYLRMLTGRNEKILNDYTNLLIEVSQLTDSERKNTEIKSLSLIIESIHDYKKEMESEDI</sequence>
<gene>
    <name evidence="2" type="ORF">SAMN04487860_1152</name>
</gene>
<dbReference type="OrthoDB" id="1819475at2"/>
<evidence type="ECO:0008006" key="4">
    <source>
        <dbReference type="Google" id="ProtNLM"/>
    </source>
</evidence>
<feature type="transmembrane region" description="Helical" evidence="1">
    <location>
        <begin position="31"/>
        <end position="53"/>
    </location>
</feature>
<accession>A0A1M7LQS0</accession>
<evidence type="ECO:0000256" key="1">
    <source>
        <dbReference type="SAM" id="Phobius"/>
    </source>
</evidence>